<reference evidence="4" key="1">
    <citation type="submission" date="2017-02" db="UniProtKB">
        <authorList>
            <consortium name="WormBaseParasite"/>
        </authorList>
    </citation>
    <scope>IDENTIFICATION</scope>
</reference>
<dbReference type="Gene3D" id="1.10.3080.10">
    <property type="entry name" value="Clc chloride channel"/>
    <property type="match status" value="1"/>
</dbReference>
<name>A0A0N4YTZ9_NIPBR</name>
<dbReference type="EMBL" id="UYSL01025449">
    <property type="protein sequence ID" value="VDL84460.1"/>
    <property type="molecule type" value="Genomic_DNA"/>
</dbReference>
<proteinExistence type="predicted"/>
<gene>
    <name evidence="2" type="ORF">NBR_LOCUS20722</name>
</gene>
<evidence type="ECO:0000313" key="4">
    <source>
        <dbReference type="WBParaSite" id="NBR_0002072101-mRNA-1"/>
    </source>
</evidence>
<evidence type="ECO:0000256" key="1">
    <source>
        <dbReference type="SAM" id="Phobius"/>
    </source>
</evidence>
<keyword evidence="1" id="KW-0812">Transmembrane</keyword>
<evidence type="ECO:0000313" key="2">
    <source>
        <dbReference type="EMBL" id="VDL84460.1"/>
    </source>
</evidence>
<sequence length="85" mass="9337">MAICSLVIDIVVSKLHEGHVSFYRHFRSDPIWAVSFAVWTFYTVVLTCASALCAHYIAPQAIGIVVVLFVNKLVSRNSRVGGPGM</sequence>
<feature type="transmembrane region" description="Helical" evidence="1">
    <location>
        <begin position="31"/>
        <end position="52"/>
    </location>
</feature>
<dbReference type="WBParaSite" id="NBR_0002072101-mRNA-1">
    <property type="protein sequence ID" value="NBR_0002072101-mRNA-1"/>
    <property type="gene ID" value="NBR_0002072101"/>
</dbReference>
<feature type="transmembrane region" description="Helical" evidence="1">
    <location>
        <begin position="58"/>
        <end position="75"/>
    </location>
</feature>
<dbReference type="AlphaFoldDB" id="A0A0N4YTZ9"/>
<protein>
    <submittedName>
        <fullName evidence="4">Golgi apparatus membrane protein TVP23</fullName>
    </submittedName>
</protein>
<keyword evidence="3" id="KW-1185">Reference proteome</keyword>
<evidence type="ECO:0000313" key="3">
    <source>
        <dbReference type="Proteomes" id="UP000271162"/>
    </source>
</evidence>
<accession>A0A0N4YTZ9</accession>
<keyword evidence="1" id="KW-0472">Membrane</keyword>
<keyword evidence="1" id="KW-1133">Transmembrane helix</keyword>
<dbReference type="Proteomes" id="UP000271162">
    <property type="component" value="Unassembled WGS sequence"/>
</dbReference>
<organism evidence="4">
    <name type="scientific">Nippostrongylus brasiliensis</name>
    <name type="common">Rat hookworm</name>
    <dbReference type="NCBI Taxonomy" id="27835"/>
    <lineage>
        <taxon>Eukaryota</taxon>
        <taxon>Metazoa</taxon>
        <taxon>Ecdysozoa</taxon>
        <taxon>Nematoda</taxon>
        <taxon>Chromadorea</taxon>
        <taxon>Rhabditida</taxon>
        <taxon>Rhabditina</taxon>
        <taxon>Rhabditomorpha</taxon>
        <taxon>Strongyloidea</taxon>
        <taxon>Heligmosomidae</taxon>
        <taxon>Nippostrongylus</taxon>
    </lineage>
</organism>
<reference evidence="2 3" key="2">
    <citation type="submission" date="2018-11" db="EMBL/GenBank/DDBJ databases">
        <authorList>
            <consortium name="Pathogen Informatics"/>
        </authorList>
    </citation>
    <scope>NUCLEOTIDE SEQUENCE [LARGE SCALE GENOMIC DNA]</scope>
</reference>